<dbReference type="Ensembl" id="ENSORLT00000030443.1">
    <property type="protein sequence ID" value="ENSORLP00000026174.1"/>
    <property type="gene ID" value="ENSORLG00000025358.1"/>
</dbReference>
<dbReference type="Bgee" id="ENSORLG00000025358">
    <property type="expression patterns" value="Expressed in pharyngeal gill and 8 other cell types or tissues"/>
</dbReference>
<dbReference type="PROSITE" id="PS51407">
    <property type="entry name" value="LAMP_3"/>
    <property type="match status" value="1"/>
</dbReference>
<dbReference type="OrthoDB" id="9428839at2759"/>
<feature type="transmembrane region" description="Helical" evidence="9">
    <location>
        <begin position="212"/>
        <end position="235"/>
    </location>
</feature>
<dbReference type="CTD" id="27074"/>
<evidence type="ECO:0000259" key="11">
    <source>
        <dbReference type="Pfam" id="PF01299"/>
    </source>
</evidence>
<dbReference type="Proteomes" id="UP000001038">
    <property type="component" value="Chromosome 4"/>
</dbReference>
<feature type="chain" id="PRO_5017417955" description="Lysosome-associated membrane glycoprotein 2-like luminal domain-containing protein" evidence="10">
    <location>
        <begin position="27"/>
        <end position="246"/>
    </location>
</feature>
<comment type="caution">
    <text evidence="8">Lacks conserved residue(s) required for the propagation of feature annotation.</text>
</comment>
<feature type="signal peptide" evidence="10">
    <location>
        <begin position="1"/>
        <end position="26"/>
    </location>
</feature>
<evidence type="ECO:0000256" key="10">
    <source>
        <dbReference type="SAM" id="SignalP"/>
    </source>
</evidence>
<reference evidence="12 13" key="1">
    <citation type="journal article" date="2007" name="Nature">
        <title>The medaka draft genome and insights into vertebrate genome evolution.</title>
        <authorList>
            <person name="Kasahara M."/>
            <person name="Naruse K."/>
            <person name="Sasaki S."/>
            <person name="Nakatani Y."/>
            <person name="Qu W."/>
            <person name="Ahsan B."/>
            <person name="Yamada T."/>
            <person name="Nagayasu Y."/>
            <person name="Doi K."/>
            <person name="Kasai Y."/>
            <person name="Jindo T."/>
            <person name="Kobayashi D."/>
            <person name="Shimada A."/>
            <person name="Toyoda A."/>
            <person name="Kuroki Y."/>
            <person name="Fujiyama A."/>
            <person name="Sasaki T."/>
            <person name="Shimizu A."/>
            <person name="Asakawa S."/>
            <person name="Shimizu N."/>
            <person name="Hashimoto S."/>
            <person name="Yang J."/>
            <person name="Lee Y."/>
            <person name="Matsushima K."/>
            <person name="Sugano S."/>
            <person name="Sakaizumi M."/>
            <person name="Narita T."/>
            <person name="Ohishi K."/>
            <person name="Haga S."/>
            <person name="Ohta F."/>
            <person name="Nomoto H."/>
            <person name="Nogata K."/>
            <person name="Morishita T."/>
            <person name="Endo T."/>
            <person name="Shin-I T."/>
            <person name="Takeda H."/>
            <person name="Morishita S."/>
            <person name="Kohara Y."/>
        </authorList>
    </citation>
    <scope>NUCLEOTIDE SEQUENCE [LARGE SCALE GENOMIC DNA]</scope>
    <source>
        <strain evidence="12 13">Hd-rR</strain>
    </source>
</reference>
<dbReference type="GeneTree" id="ENSGT01000000216191"/>
<accession>A0A3B3H3V6</accession>
<proteinExistence type="inferred from homology"/>
<sequence length="246" mass="27850">MLNAHRWPPILLAAVIPCVFLQWTDGFLQPGLLSEAHIYQPILNPNESIPTQGSYAVKNYNGNSCVMVVMGVEYIITENKINWYFSLDPSKVKVNGYCGKYVANISLTIPGDTASLQFTIKKKFDKFYVSQLNAHLSPQPLCKGCINKTYSGQITSEMLFMTPVCESFKCRSGRLLSVSPEMKIKMAPLQMQAFNFSDREYDAVCLKKSKKIIGMVMGAVVMTLVFIIVLSFLFIRDRHRQGYERM</sequence>
<dbReference type="PANTHER" id="PTHR11506:SF30">
    <property type="entry name" value="LYSOSOME-ASSOCIATED MEMBRANE GLYCOPROTEIN 3"/>
    <property type="match status" value="1"/>
</dbReference>
<evidence type="ECO:0000256" key="4">
    <source>
        <dbReference type="ARBA" id="ARBA00022753"/>
    </source>
</evidence>
<dbReference type="Gene3D" id="2.40.160.110">
    <property type="match status" value="1"/>
</dbReference>
<dbReference type="InterPro" id="IPR048528">
    <property type="entry name" value="Lamp2-like_luminal"/>
</dbReference>
<evidence type="ECO:0000313" key="12">
    <source>
        <dbReference type="Ensembl" id="ENSORLP00000026174.1"/>
    </source>
</evidence>
<evidence type="ECO:0000256" key="3">
    <source>
        <dbReference type="ARBA" id="ARBA00022729"/>
    </source>
</evidence>
<dbReference type="GO" id="GO:0072594">
    <property type="term" value="P:establishment of protein localization to organelle"/>
    <property type="evidence" value="ECO:0000318"/>
    <property type="project" value="GO_Central"/>
</dbReference>
<dbReference type="STRING" id="8090.ENSORLP00000026174"/>
<keyword evidence="4" id="KW-0967">Endosome</keyword>
<keyword evidence="8" id="KW-0458">Lysosome</keyword>
<evidence type="ECO:0000256" key="2">
    <source>
        <dbReference type="ARBA" id="ARBA00022692"/>
    </source>
</evidence>
<dbReference type="PANTHER" id="PTHR11506">
    <property type="entry name" value="LYSOSOME-ASSOCIATED MEMBRANE GLYCOPROTEIN"/>
    <property type="match status" value="1"/>
</dbReference>
<name>A0A3B3H3V6_ORYLA</name>
<dbReference type="RefSeq" id="XP_011472488.1">
    <property type="nucleotide sequence ID" value="XM_011474186.3"/>
</dbReference>
<keyword evidence="2 8" id="KW-0812">Transmembrane</keyword>
<keyword evidence="13" id="KW-1185">Reference proteome</keyword>
<dbReference type="InterPro" id="IPR002000">
    <property type="entry name" value="Lysosome-assoc_membr_glycop"/>
</dbReference>
<dbReference type="GeneID" id="105353953"/>
<gene>
    <name evidence="12" type="primary">lamp3</name>
</gene>
<dbReference type="GO" id="GO:0031902">
    <property type="term" value="C:late endosome membrane"/>
    <property type="evidence" value="ECO:0000318"/>
    <property type="project" value="GO_Central"/>
</dbReference>
<comment type="similarity">
    <text evidence="8">Belongs to the LAMP family.</text>
</comment>
<keyword evidence="5 9" id="KW-1133">Transmembrane helix</keyword>
<dbReference type="AlphaFoldDB" id="A0A3B3H3V6"/>
<dbReference type="GO" id="GO:0005886">
    <property type="term" value="C:plasma membrane"/>
    <property type="evidence" value="ECO:0000318"/>
    <property type="project" value="GO_Central"/>
</dbReference>
<evidence type="ECO:0000256" key="7">
    <source>
        <dbReference type="ARBA" id="ARBA00023180"/>
    </source>
</evidence>
<evidence type="ECO:0000256" key="5">
    <source>
        <dbReference type="ARBA" id="ARBA00022989"/>
    </source>
</evidence>
<evidence type="ECO:0000313" key="13">
    <source>
        <dbReference type="Proteomes" id="UP000001038"/>
    </source>
</evidence>
<dbReference type="InParanoid" id="A0A3B3H3V6"/>
<evidence type="ECO:0000256" key="9">
    <source>
        <dbReference type="SAM" id="Phobius"/>
    </source>
</evidence>
<keyword evidence="7" id="KW-0325">Glycoprotein</keyword>
<evidence type="ECO:0000256" key="1">
    <source>
        <dbReference type="ARBA" id="ARBA00004530"/>
    </source>
</evidence>
<feature type="domain" description="Lysosome-associated membrane glycoprotein 2-like luminal" evidence="11">
    <location>
        <begin position="50"/>
        <end position="196"/>
    </location>
</feature>
<evidence type="ECO:0000256" key="8">
    <source>
        <dbReference type="PROSITE-ProRule" id="PRU00740"/>
    </source>
</evidence>
<protein>
    <recommendedName>
        <fullName evidence="11">Lysosome-associated membrane glycoprotein 2-like luminal domain-containing protein</fullName>
    </recommendedName>
</protein>
<keyword evidence="3 10" id="KW-0732">Signal</keyword>
<reference evidence="12" key="3">
    <citation type="submission" date="2025-09" db="UniProtKB">
        <authorList>
            <consortium name="Ensembl"/>
        </authorList>
    </citation>
    <scope>IDENTIFICATION</scope>
    <source>
        <strain evidence="12">Hd-rR</strain>
    </source>
</reference>
<dbReference type="KEGG" id="ola:105353953"/>
<dbReference type="GO" id="GO:0005765">
    <property type="term" value="C:lysosomal membrane"/>
    <property type="evidence" value="ECO:0000318"/>
    <property type="project" value="GO_Central"/>
</dbReference>
<dbReference type="Pfam" id="PF01299">
    <property type="entry name" value="Lamp2-like_luminal"/>
    <property type="match status" value="1"/>
</dbReference>
<reference evidence="12" key="2">
    <citation type="submission" date="2025-08" db="UniProtKB">
        <authorList>
            <consortium name="Ensembl"/>
        </authorList>
    </citation>
    <scope>IDENTIFICATION</scope>
    <source>
        <strain evidence="12">Hd-rR</strain>
    </source>
</reference>
<evidence type="ECO:0000256" key="6">
    <source>
        <dbReference type="ARBA" id="ARBA00023136"/>
    </source>
</evidence>
<keyword evidence="6 8" id="KW-0472">Membrane</keyword>
<comment type="subcellular location">
    <subcellularLocation>
        <location evidence="1">Endosome membrane</location>
        <topology evidence="1">Single-pass type I membrane protein</topology>
    </subcellularLocation>
    <subcellularLocation>
        <location evidence="8">Lysosome membrane</location>
        <topology evidence="8">Single-pass type I membrane protein</topology>
    </subcellularLocation>
</comment>
<organism evidence="12 13">
    <name type="scientific">Oryzias latipes</name>
    <name type="common">Japanese rice fish</name>
    <name type="synonym">Japanese killifish</name>
    <dbReference type="NCBI Taxonomy" id="8090"/>
    <lineage>
        <taxon>Eukaryota</taxon>
        <taxon>Metazoa</taxon>
        <taxon>Chordata</taxon>
        <taxon>Craniata</taxon>
        <taxon>Vertebrata</taxon>
        <taxon>Euteleostomi</taxon>
        <taxon>Actinopterygii</taxon>
        <taxon>Neopterygii</taxon>
        <taxon>Teleostei</taxon>
        <taxon>Neoteleostei</taxon>
        <taxon>Acanthomorphata</taxon>
        <taxon>Ovalentaria</taxon>
        <taxon>Atherinomorphae</taxon>
        <taxon>Beloniformes</taxon>
        <taxon>Adrianichthyidae</taxon>
        <taxon>Oryziinae</taxon>
        <taxon>Oryzias</taxon>
    </lineage>
</organism>